<reference evidence="21 22" key="1">
    <citation type="submission" date="2017-09" db="EMBL/GenBank/DDBJ databases">
        <title>Genomics of the genus Arcobacter.</title>
        <authorList>
            <person name="Perez-Cataluna A."/>
            <person name="Figueras M.J."/>
            <person name="Salas-Masso N."/>
        </authorList>
    </citation>
    <scope>NUCLEOTIDE SEQUENCE [LARGE SCALE GENOMIC DNA]</scope>
    <source>
        <strain evidence="21 22">CECT 7386</strain>
    </source>
</reference>
<dbReference type="EMBL" id="NXID01000027">
    <property type="protein sequence ID" value="RXK15471.1"/>
    <property type="molecule type" value="Genomic_DNA"/>
</dbReference>
<dbReference type="Pfam" id="PF01256">
    <property type="entry name" value="Carb_kinase"/>
    <property type="match status" value="1"/>
</dbReference>
<feature type="domain" description="YjeF N-terminal" evidence="20">
    <location>
        <begin position="8"/>
        <end position="207"/>
    </location>
</feature>
<evidence type="ECO:0000313" key="22">
    <source>
        <dbReference type="Proteomes" id="UP000290092"/>
    </source>
</evidence>
<evidence type="ECO:0000256" key="13">
    <source>
        <dbReference type="ARBA" id="ARBA00023268"/>
    </source>
</evidence>
<dbReference type="SUPFAM" id="SSF64153">
    <property type="entry name" value="YjeF N-terminal domain-like"/>
    <property type="match status" value="1"/>
</dbReference>
<comment type="catalytic activity">
    <reaction evidence="16 18">
        <text>(6S)-NADPHX + ADP = AMP + phosphate + NADPH + H(+)</text>
        <dbReference type="Rhea" id="RHEA:32235"/>
        <dbReference type="ChEBI" id="CHEBI:15378"/>
        <dbReference type="ChEBI" id="CHEBI:43474"/>
        <dbReference type="ChEBI" id="CHEBI:57783"/>
        <dbReference type="ChEBI" id="CHEBI:64076"/>
        <dbReference type="ChEBI" id="CHEBI:456215"/>
        <dbReference type="ChEBI" id="CHEBI:456216"/>
        <dbReference type="EC" id="4.2.1.136"/>
    </reaction>
</comment>
<keyword evidence="8 17" id="KW-0521">NADP</keyword>
<dbReference type="InterPro" id="IPR000631">
    <property type="entry name" value="CARKD"/>
</dbReference>
<proteinExistence type="inferred from homology"/>
<evidence type="ECO:0000256" key="2">
    <source>
        <dbReference type="ARBA" id="ARBA00000909"/>
    </source>
</evidence>
<dbReference type="PANTHER" id="PTHR12592:SF0">
    <property type="entry name" value="ATP-DEPENDENT (S)-NAD(P)H-HYDRATE DEHYDRATASE"/>
    <property type="match status" value="1"/>
</dbReference>
<feature type="binding site" evidence="17">
    <location>
        <position position="58"/>
    </location>
    <ligand>
        <name>K(+)</name>
        <dbReference type="ChEBI" id="CHEBI:29103"/>
    </ligand>
</feature>
<keyword evidence="6 17" id="KW-0547">Nucleotide-binding</keyword>
<feature type="binding site" evidence="17">
    <location>
        <position position="151"/>
    </location>
    <ligand>
        <name>(6S)-NADPHX</name>
        <dbReference type="ChEBI" id="CHEBI:64076"/>
    </ligand>
</feature>
<comment type="similarity">
    <text evidence="17">Belongs to the NnrE/AIBP family.</text>
</comment>
<dbReference type="AlphaFoldDB" id="A0AAX2AGY2"/>
<dbReference type="RefSeq" id="WP_114840768.1">
    <property type="nucleotide sequence ID" value="NZ_CP031219.1"/>
</dbReference>
<comment type="caution">
    <text evidence="17">Lacks conserved residue(s) required for the propagation of feature annotation.</text>
</comment>
<feature type="binding site" evidence="17">
    <location>
        <position position="118"/>
    </location>
    <ligand>
        <name>K(+)</name>
        <dbReference type="ChEBI" id="CHEBI:29103"/>
    </ligand>
</feature>
<evidence type="ECO:0000256" key="15">
    <source>
        <dbReference type="ARBA" id="ARBA00048238"/>
    </source>
</evidence>
<evidence type="ECO:0000259" key="20">
    <source>
        <dbReference type="PROSITE" id="PS51385"/>
    </source>
</evidence>
<accession>A0AAX2AGY2</accession>
<gene>
    <name evidence="17" type="primary">nnrE</name>
    <name evidence="21" type="ORF">CP985_08035</name>
</gene>
<dbReference type="PROSITE" id="PS01050">
    <property type="entry name" value="YJEF_C_2"/>
    <property type="match status" value="1"/>
</dbReference>
<protein>
    <recommendedName>
        <fullName evidence="17">NAD(P)H-hydrate epimerase</fullName>
        <ecNumber evidence="17">5.1.99.6</ecNumber>
    </recommendedName>
    <alternativeName>
        <fullName evidence="17">NAD(P)HX epimerase</fullName>
    </alternativeName>
</protein>
<evidence type="ECO:0000256" key="12">
    <source>
        <dbReference type="ARBA" id="ARBA00023239"/>
    </source>
</evidence>
<sequence length="466" mass="51286">MQKVFTHIGFLDEKCYSKYNLSEDILMEHAALALKNAIKKESKEYNSSILICCGVGNNAADGITLARLLQNEYKNIYLYIPFEVKSSMAKLQLQRANLLGIKQINNISSINKVDIVVDCLFGSGLNKSLDKTTIEIIEKLNNIEAFKISCDIPSGIDVNGKIETCAFIAHKTVTMGANKLALFTDIVKDYVGKIEVANLGLAKEMYEEETDIFLLEQTDMKLPFRKQKNSHKGTFGHAAIVIGCKKGAGTIACDAAFSFGSGLVTAIVHEELALPCHIMQSHKLPLNTTSIAIGMGLGLYNQDELKQILDNNIAKVIDADMFYEEIILQHLKSNVVLTPHPKEFCSLLKLTKIADISIEELQNNRFKYLKEFTLKYPQVTILLKGANTLIANNNKIFINYFGTSVLSKGGSGDVLSGLIASLLAQGYSSLDAAITASLAHTLVAKKYKKNSYSLSPQDLIEGIKIL</sequence>
<comment type="catalytic activity">
    <reaction evidence="15 18">
        <text>(6S)-NADHX + ADP = AMP + phosphate + NADH + H(+)</text>
        <dbReference type="Rhea" id="RHEA:32223"/>
        <dbReference type="ChEBI" id="CHEBI:15378"/>
        <dbReference type="ChEBI" id="CHEBI:43474"/>
        <dbReference type="ChEBI" id="CHEBI:57945"/>
        <dbReference type="ChEBI" id="CHEBI:64074"/>
        <dbReference type="ChEBI" id="CHEBI:456215"/>
        <dbReference type="ChEBI" id="CHEBI:456216"/>
        <dbReference type="EC" id="4.2.1.136"/>
    </reaction>
</comment>
<keyword evidence="10 17" id="KW-0520">NAD</keyword>
<keyword evidence="5 17" id="KW-0479">Metal-binding</keyword>
<evidence type="ECO:0000256" key="5">
    <source>
        <dbReference type="ARBA" id="ARBA00022723"/>
    </source>
</evidence>
<dbReference type="Proteomes" id="UP000290092">
    <property type="component" value="Unassembled WGS sequence"/>
</dbReference>
<keyword evidence="7 18" id="KW-0067">ATP-binding</keyword>
<dbReference type="InterPro" id="IPR029056">
    <property type="entry name" value="Ribokinase-like"/>
</dbReference>
<dbReference type="GO" id="GO:0052855">
    <property type="term" value="F:ADP-dependent NAD(P)H-hydrate dehydratase activity"/>
    <property type="evidence" value="ECO:0007669"/>
    <property type="project" value="UniProtKB-UniRule"/>
</dbReference>
<evidence type="ECO:0000256" key="1">
    <source>
        <dbReference type="ARBA" id="ARBA00000013"/>
    </source>
</evidence>
<feature type="binding site" evidence="17">
    <location>
        <position position="154"/>
    </location>
    <ligand>
        <name>K(+)</name>
        <dbReference type="ChEBI" id="CHEBI:29103"/>
    </ligand>
</feature>
<evidence type="ECO:0000256" key="7">
    <source>
        <dbReference type="ARBA" id="ARBA00022840"/>
    </source>
</evidence>
<evidence type="ECO:0000256" key="18">
    <source>
        <dbReference type="PIRNR" id="PIRNR017184"/>
    </source>
</evidence>
<evidence type="ECO:0000256" key="8">
    <source>
        <dbReference type="ARBA" id="ARBA00022857"/>
    </source>
</evidence>
<dbReference type="HAMAP" id="MF_01966">
    <property type="entry name" value="NADHX_epimerase"/>
    <property type="match status" value="1"/>
</dbReference>
<dbReference type="Pfam" id="PF03853">
    <property type="entry name" value="YjeF_N"/>
    <property type="match status" value="1"/>
</dbReference>
<dbReference type="GO" id="GO:0110051">
    <property type="term" value="P:metabolite repair"/>
    <property type="evidence" value="ECO:0007669"/>
    <property type="project" value="TreeGrafter"/>
</dbReference>
<evidence type="ECO:0000256" key="4">
    <source>
        <dbReference type="ARBA" id="ARBA00009524"/>
    </source>
</evidence>
<keyword evidence="22" id="KW-1185">Reference proteome</keyword>
<keyword evidence="9 17" id="KW-0630">Potassium</keyword>
<evidence type="ECO:0000256" key="16">
    <source>
        <dbReference type="ARBA" id="ARBA00049209"/>
    </source>
</evidence>
<dbReference type="InterPro" id="IPR030677">
    <property type="entry name" value="Nnr"/>
</dbReference>
<dbReference type="PANTHER" id="PTHR12592">
    <property type="entry name" value="ATP-DEPENDENT (S)-NAD(P)H-HYDRATE DEHYDRATASE FAMILY MEMBER"/>
    <property type="match status" value="1"/>
</dbReference>
<evidence type="ECO:0000259" key="19">
    <source>
        <dbReference type="PROSITE" id="PS51383"/>
    </source>
</evidence>
<evidence type="ECO:0000256" key="10">
    <source>
        <dbReference type="ARBA" id="ARBA00023027"/>
    </source>
</evidence>
<dbReference type="GO" id="GO:0052856">
    <property type="term" value="F:NAD(P)HX epimerase activity"/>
    <property type="evidence" value="ECO:0007669"/>
    <property type="project" value="UniProtKB-UniRule"/>
</dbReference>
<dbReference type="Gene3D" id="3.40.1190.20">
    <property type="match status" value="1"/>
</dbReference>
<comment type="function">
    <text evidence="14 18">Bifunctional enzyme that catalyzes the epimerization of the S- and R-forms of NAD(P)HX and the dehydration of the S-form of NAD(P)HX at the expense of ADP, which is converted to AMP. This allows the repair of both epimers of NAD(P)HX, a damaged form of NAD(P)H that is a result of enzymatic or heat-dependent hydration.</text>
</comment>
<comment type="cofactor">
    <cofactor evidence="17 18">
        <name>K(+)</name>
        <dbReference type="ChEBI" id="CHEBI:29103"/>
    </cofactor>
    <text evidence="17 18">Binds 1 potassium ion per subunit.</text>
</comment>
<dbReference type="CDD" id="cd01171">
    <property type="entry name" value="YXKO-related"/>
    <property type="match status" value="1"/>
</dbReference>
<dbReference type="InterPro" id="IPR036652">
    <property type="entry name" value="YjeF_N_dom_sf"/>
</dbReference>
<keyword evidence="12 18" id="KW-0456">Lyase</keyword>
<dbReference type="NCBIfam" id="TIGR00196">
    <property type="entry name" value="yjeF_cterm"/>
    <property type="match status" value="1"/>
</dbReference>
<dbReference type="PROSITE" id="PS51383">
    <property type="entry name" value="YJEF_C_3"/>
    <property type="match status" value="1"/>
</dbReference>
<dbReference type="NCBIfam" id="TIGR00197">
    <property type="entry name" value="yjeF_nterm"/>
    <property type="match status" value="1"/>
</dbReference>
<organism evidence="21 22">
    <name type="scientific">Malaciobacter mytili LMG 24559</name>
    <dbReference type="NCBI Taxonomy" id="1032238"/>
    <lineage>
        <taxon>Bacteria</taxon>
        <taxon>Pseudomonadati</taxon>
        <taxon>Campylobacterota</taxon>
        <taxon>Epsilonproteobacteria</taxon>
        <taxon>Campylobacterales</taxon>
        <taxon>Arcobacteraceae</taxon>
        <taxon>Malaciobacter</taxon>
    </lineage>
</organism>
<evidence type="ECO:0000256" key="9">
    <source>
        <dbReference type="ARBA" id="ARBA00022958"/>
    </source>
</evidence>
<keyword evidence="11 17" id="KW-0413">Isomerase</keyword>
<comment type="catalytic activity">
    <reaction evidence="1 17 18">
        <text>(6R)-NADHX = (6S)-NADHX</text>
        <dbReference type="Rhea" id="RHEA:32215"/>
        <dbReference type="ChEBI" id="CHEBI:64074"/>
        <dbReference type="ChEBI" id="CHEBI:64075"/>
        <dbReference type="EC" id="5.1.99.6"/>
    </reaction>
</comment>
<name>A0AAX2AGY2_9BACT</name>
<dbReference type="Gene3D" id="3.40.50.10260">
    <property type="entry name" value="YjeF N-terminal domain"/>
    <property type="match status" value="1"/>
</dbReference>
<dbReference type="InterPro" id="IPR017953">
    <property type="entry name" value="Carbohydrate_kinase_pred_CS"/>
</dbReference>
<dbReference type="GO" id="GO:0046872">
    <property type="term" value="F:metal ion binding"/>
    <property type="evidence" value="ECO:0007669"/>
    <property type="project" value="UniProtKB-UniRule"/>
</dbReference>
<dbReference type="PIRSF" id="PIRSF017184">
    <property type="entry name" value="Nnr"/>
    <property type="match status" value="1"/>
</dbReference>
<dbReference type="PROSITE" id="PS51385">
    <property type="entry name" value="YJEF_N"/>
    <property type="match status" value="1"/>
</dbReference>
<evidence type="ECO:0000256" key="3">
    <source>
        <dbReference type="ARBA" id="ARBA00006001"/>
    </source>
</evidence>
<comment type="similarity">
    <text evidence="4 18">In the C-terminal section; belongs to the NnrD/CARKD family.</text>
</comment>
<evidence type="ECO:0000256" key="6">
    <source>
        <dbReference type="ARBA" id="ARBA00022741"/>
    </source>
</evidence>
<feature type="domain" description="YjeF C-terminal" evidence="19">
    <location>
        <begin position="215"/>
        <end position="466"/>
    </location>
</feature>
<dbReference type="EC" id="5.1.99.6" evidence="17"/>
<dbReference type="InterPro" id="IPR004443">
    <property type="entry name" value="YjeF_N_dom"/>
</dbReference>
<comment type="caution">
    <text evidence="21">The sequence shown here is derived from an EMBL/GenBank/DDBJ whole genome shotgun (WGS) entry which is preliminary data.</text>
</comment>
<dbReference type="SUPFAM" id="SSF53613">
    <property type="entry name" value="Ribokinase-like"/>
    <property type="match status" value="1"/>
</dbReference>
<comment type="function">
    <text evidence="17">Catalyzes the epimerization of the S- and R-forms of NAD(P)HX, a damaged form of NAD(P)H that is a result of enzymatic or heat-dependent hydration. This is a prerequisite for the S-specific NAD(P)H-hydrate dehydratase to allow the repair of both epimers of NAD(P)HX.</text>
</comment>
<evidence type="ECO:0000256" key="11">
    <source>
        <dbReference type="ARBA" id="ARBA00023235"/>
    </source>
</evidence>
<evidence type="ECO:0000313" key="21">
    <source>
        <dbReference type="EMBL" id="RXK15471.1"/>
    </source>
</evidence>
<comment type="similarity">
    <text evidence="3 18">In the N-terminal section; belongs to the NnrE/AIBP family.</text>
</comment>
<evidence type="ECO:0000256" key="14">
    <source>
        <dbReference type="ARBA" id="ARBA00025153"/>
    </source>
</evidence>
<comment type="catalytic activity">
    <reaction evidence="2 17 18">
        <text>(6R)-NADPHX = (6S)-NADPHX</text>
        <dbReference type="Rhea" id="RHEA:32227"/>
        <dbReference type="ChEBI" id="CHEBI:64076"/>
        <dbReference type="ChEBI" id="CHEBI:64077"/>
        <dbReference type="EC" id="5.1.99.6"/>
    </reaction>
</comment>
<keyword evidence="13" id="KW-0511">Multifunctional enzyme</keyword>
<dbReference type="GO" id="GO:0005524">
    <property type="term" value="F:ATP binding"/>
    <property type="evidence" value="ECO:0007669"/>
    <property type="project" value="UniProtKB-UniRule"/>
</dbReference>
<dbReference type="KEGG" id="amyt:AMYT_0257"/>
<feature type="binding site" evidence="17">
    <location>
        <begin position="122"/>
        <end position="128"/>
    </location>
    <ligand>
        <name>(6S)-NADPHX</name>
        <dbReference type="ChEBI" id="CHEBI:64076"/>
    </ligand>
</feature>
<evidence type="ECO:0000256" key="17">
    <source>
        <dbReference type="HAMAP-Rule" id="MF_01966"/>
    </source>
</evidence>